<gene>
    <name evidence="7" type="ORF">GCWU000323_01983</name>
</gene>
<keyword evidence="4" id="KW-0255">Endonuclease</keyword>
<proteinExistence type="inferred from homology"/>
<evidence type="ECO:0000256" key="3">
    <source>
        <dbReference type="ARBA" id="ARBA00022722"/>
    </source>
</evidence>
<protein>
    <recommendedName>
        <fullName evidence="6">Putative mRNA interferase YoeB</fullName>
    </recommendedName>
</protein>
<dbReference type="NCBIfam" id="TIGR02116">
    <property type="entry name" value="toxin_Txe_YoeB"/>
    <property type="match status" value="1"/>
</dbReference>
<evidence type="ECO:0000256" key="2">
    <source>
        <dbReference type="ARBA" id="ARBA00022649"/>
    </source>
</evidence>
<dbReference type="RefSeq" id="WP_006805285.1">
    <property type="nucleotide sequence ID" value="NZ_GG700633.1"/>
</dbReference>
<dbReference type="eggNOG" id="COG4115">
    <property type="taxonomic scope" value="Bacteria"/>
</dbReference>
<comment type="similarity">
    <text evidence="1">Belongs to the YoeB family.</text>
</comment>
<evidence type="ECO:0000256" key="4">
    <source>
        <dbReference type="ARBA" id="ARBA00022759"/>
    </source>
</evidence>
<keyword evidence="2" id="KW-1277">Toxin-antitoxin system</keyword>
<dbReference type="InterPro" id="IPR035093">
    <property type="entry name" value="RelE/ParE_toxin_dom_sf"/>
</dbReference>
<accession>C9MZL3</accession>
<evidence type="ECO:0000313" key="7">
    <source>
        <dbReference type="EMBL" id="EEX73840.1"/>
    </source>
</evidence>
<evidence type="ECO:0000256" key="6">
    <source>
        <dbReference type="ARBA" id="ARBA00030388"/>
    </source>
</evidence>
<evidence type="ECO:0000313" key="8">
    <source>
        <dbReference type="Proteomes" id="UP000006233"/>
    </source>
</evidence>
<dbReference type="GO" id="GO:0045892">
    <property type="term" value="P:negative regulation of DNA-templated transcription"/>
    <property type="evidence" value="ECO:0007669"/>
    <property type="project" value="TreeGrafter"/>
</dbReference>
<sequence>MVKRWSDEAWEDFLFWQKNDKKVFKKILELIKDIDRNGYAGIGKPEGLKHELSGYWSRRINEGNRIVYKIENGEIWFLQCGSHYKKNKKGGKIFCLFLSLV</sequence>
<keyword evidence="5" id="KW-0378">Hydrolase</keyword>
<dbReference type="Pfam" id="PF06769">
    <property type="entry name" value="YoeB_toxin"/>
    <property type="match status" value="1"/>
</dbReference>
<comment type="caution">
    <text evidence="7">The sequence shown here is derived from an EMBL/GenBank/DDBJ whole genome shotgun (WGS) entry which is preliminary data.</text>
</comment>
<dbReference type="InterPro" id="IPR009614">
    <property type="entry name" value="YoeB_toxin"/>
</dbReference>
<dbReference type="HOGENOM" id="CLU_169492_2_0_0"/>
<dbReference type="GO" id="GO:0006401">
    <property type="term" value="P:RNA catabolic process"/>
    <property type="evidence" value="ECO:0007669"/>
    <property type="project" value="InterPro"/>
</dbReference>
<dbReference type="GO" id="GO:0004519">
    <property type="term" value="F:endonuclease activity"/>
    <property type="evidence" value="ECO:0007669"/>
    <property type="project" value="UniProtKB-KW"/>
</dbReference>
<keyword evidence="3" id="KW-0540">Nuclease</keyword>
<dbReference type="Gene3D" id="3.30.2310.20">
    <property type="entry name" value="RelE-like"/>
    <property type="match status" value="1"/>
</dbReference>
<dbReference type="Proteomes" id="UP000006233">
    <property type="component" value="Unassembled WGS sequence"/>
</dbReference>
<dbReference type="AlphaFoldDB" id="C9MZL3"/>
<dbReference type="SUPFAM" id="SSF143011">
    <property type="entry name" value="RelE-like"/>
    <property type="match status" value="1"/>
</dbReference>
<dbReference type="GO" id="GO:0016787">
    <property type="term" value="F:hydrolase activity"/>
    <property type="evidence" value="ECO:0007669"/>
    <property type="project" value="UniProtKB-KW"/>
</dbReference>
<organism evidence="7 8">
    <name type="scientific">Leptotrichia hofstadii F0254</name>
    <dbReference type="NCBI Taxonomy" id="634994"/>
    <lineage>
        <taxon>Bacteria</taxon>
        <taxon>Fusobacteriati</taxon>
        <taxon>Fusobacteriota</taxon>
        <taxon>Fusobacteriia</taxon>
        <taxon>Fusobacteriales</taxon>
        <taxon>Leptotrichiaceae</taxon>
        <taxon>Leptotrichia</taxon>
    </lineage>
</organism>
<evidence type="ECO:0000256" key="1">
    <source>
        <dbReference type="ARBA" id="ARBA00008172"/>
    </source>
</evidence>
<dbReference type="PANTHER" id="PTHR38039:SF1">
    <property type="entry name" value="TOXIN YOEB"/>
    <property type="match status" value="1"/>
</dbReference>
<evidence type="ECO:0000256" key="5">
    <source>
        <dbReference type="ARBA" id="ARBA00022801"/>
    </source>
</evidence>
<reference evidence="7 8" key="1">
    <citation type="submission" date="2009-09" db="EMBL/GenBank/DDBJ databases">
        <authorList>
            <person name="Weinstock G."/>
            <person name="Sodergren E."/>
            <person name="Clifton S."/>
            <person name="Fulton L."/>
            <person name="Fulton B."/>
            <person name="Courtney L."/>
            <person name="Fronick C."/>
            <person name="Harrison M."/>
            <person name="Strong C."/>
            <person name="Farmer C."/>
            <person name="Delahaunty K."/>
            <person name="Markovic C."/>
            <person name="Hall O."/>
            <person name="Minx P."/>
            <person name="Tomlinson C."/>
            <person name="Mitreva M."/>
            <person name="Nelson J."/>
            <person name="Hou S."/>
            <person name="Wollam A."/>
            <person name="Pepin K.H."/>
            <person name="Johnson M."/>
            <person name="Bhonagiri V."/>
            <person name="Nash W.E."/>
            <person name="Warren W."/>
            <person name="Chinwalla A."/>
            <person name="Mardis E.R."/>
            <person name="Wilson R.K."/>
        </authorList>
    </citation>
    <scope>NUCLEOTIDE SEQUENCE [LARGE SCALE GENOMIC DNA]</scope>
    <source>
        <strain evidence="7 8">F0254</strain>
    </source>
</reference>
<dbReference type="PANTHER" id="PTHR38039">
    <property type="entry name" value="TOXIN YOEB"/>
    <property type="match status" value="1"/>
</dbReference>
<dbReference type="STRING" id="634994.GCWU000323_01983"/>
<name>C9MZL3_9FUSO</name>
<dbReference type="EMBL" id="ACVB02000024">
    <property type="protein sequence ID" value="EEX73840.1"/>
    <property type="molecule type" value="Genomic_DNA"/>
</dbReference>